<dbReference type="Proteomes" id="UP000053732">
    <property type="component" value="Unassembled WGS sequence"/>
</dbReference>
<evidence type="ECO:0000313" key="3">
    <source>
        <dbReference type="Proteomes" id="UP000053732"/>
    </source>
</evidence>
<reference evidence="2 3" key="1">
    <citation type="journal article" date="2014" name="Nat. Commun.">
        <title>Multiple recent horizontal transfers of a large genomic region in cheese making fungi.</title>
        <authorList>
            <person name="Cheeseman K."/>
            <person name="Ropars J."/>
            <person name="Renault P."/>
            <person name="Dupont J."/>
            <person name="Gouzy J."/>
            <person name="Branca A."/>
            <person name="Abraham A.L."/>
            <person name="Ceppi M."/>
            <person name="Conseiller E."/>
            <person name="Debuchy R."/>
            <person name="Malagnac F."/>
            <person name="Goarin A."/>
            <person name="Silar P."/>
            <person name="Lacoste S."/>
            <person name="Sallet E."/>
            <person name="Bensimon A."/>
            <person name="Giraud T."/>
            <person name="Brygoo Y."/>
        </authorList>
    </citation>
    <scope>NUCLEOTIDE SEQUENCE [LARGE SCALE GENOMIC DNA]</scope>
    <source>
        <strain evidence="3">FM 013</strain>
    </source>
</reference>
<keyword evidence="3" id="KW-1185">Reference proteome</keyword>
<accession>A0A0G4P7H9</accession>
<gene>
    <name evidence="2" type="ORF">PCAMFM013_S007g000205</name>
</gene>
<evidence type="ECO:0000256" key="1">
    <source>
        <dbReference type="SAM" id="MobiDB-lite"/>
    </source>
</evidence>
<dbReference type="EMBL" id="HG793140">
    <property type="protein sequence ID" value="CRL22224.1"/>
    <property type="molecule type" value="Genomic_DNA"/>
</dbReference>
<sequence length="118" mass="13532">MENQAVCICNFSENAVVPLSVVRWFFQREQADAHSITNLRKYNSSLESSLHTSGWRIQHIMIEKNALSAHYDQLHMDYLKLFEAYEHLEKQINYTGSGTTDLPPKERLTSADITTEGA</sequence>
<organism evidence="2 3">
    <name type="scientific">Penicillium camemberti (strain FM 013)</name>
    <dbReference type="NCBI Taxonomy" id="1429867"/>
    <lineage>
        <taxon>Eukaryota</taxon>
        <taxon>Fungi</taxon>
        <taxon>Dikarya</taxon>
        <taxon>Ascomycota</taxon>
        <taxon>Pezizomycotina</taxon>
        <taxon>Eurotiomycetes</taxon>
        <taxon>Eurotiomycetidae</taxon>
        <taxon>Eurotiales</taxon>
        <taxon>Aspergillaceae</taxon>
        <taxon>Penicillium</taxon>
    </lineage>
</organism>
<feature type="region of interest" description="Disordered" evidence="1">
    <location>
        <begin position="95"/>
        <end position="118"/>
    </location>
</feature>
<proteinExistence type="predicted"/>
<dbReference type="AlphaFoldDB" id="A0A0G4P7H9"/>
<evidence type="ECO:0000313" key="2">
    <source>
        <dbReference type="EMBL" id="CRL22224.1"/>
    </source>
</evidence>
<protein>
    <submittedName>
        <fullName evidence="2">Str. FM013</fullName>
    </submittedName>
</protein>
<name>A0A0G4P7H9_PENC3</name>